<evidence type="ECO:0000313" key="2">
    <source>
        <dbReference type="EMBL" id="GMR44949.1"/>
    </source>
</evidence>
<dbReference type="EMBL" id="BTRK01000004">
    <property type="protein sequence ID" value="GMR44949.1"/>
    <property type="molecule type" value="Genomic_DNA"/>
</dbReference>
<keyword evidence="1" id="KW-1133">Transmembrane helix</keyword>
<feature type="non-terminal residue" evidence="2">
    <location>
        <position position="1"/>
    </location>
</feature>
<evidence type="ECO:0000313" key="3">
    <source>
        <dbReference type="Proteomes" id="UP001328107"/>
    </source>
</evidence>
<proteinExistence type="predicted"/>
<dbReference type="AlphaFoldDB" id="A0AAN5CIA4"/>
<protein>
    <recommendedName>
        <fullName evidence="4">G protein-coupled receptor</fullName>
    </recommendedName>
</protein>
<reference evidence="3" key="1">
    <citation type="submission" date="2022-10" db="EMBL/GenBank/DDBJ databases">
        <title>Genome assembly of Pristionchus species.</title>
        <authorList>
            <person name="Yoshida K."/>
            <person name="Sommer R.J."/>
        </authorList>
    </citation>
    <scope>NUCLEOTIDE SEQUENCE [LARGE SCALE GENOMIC DNA]</scope>
    <source>
        <strain evidence="3">RS5460</strain>
    </source>
</reference>
<keyword evidence="1" id="KW-0472">Membrane</keyword>
<feature type="transmembrane region" description="Helical" evidence="1">
    <location>
        <begin position="67"/>
        <end position="88"/>
    </location>
</feature>
<name>A0AAN5CIA4_9BILA</name>
<feature type="transmembrane region" description="Helical" evidence="1">
    <location>
        <begin position="20"/>
        <end position="46"/>
    </location>
</feature>
<keyword evidence="3" id="KW-1185">Reference proteome</keyword>
<dbReference type="Proteomes" id="UP001328107">
    <property type="component" value="Unassembled WGS sequence"/>
</dbReference>
<accession>A0AAN5CIA4</accession>
<comment type="caution">
    <text evidence="2">The sequence shown here is derived from an EMBL/GenBank/DDBJ whole genome shotgun (WGS) entry which is preliminary data.</text>
</comment>
<organism evidence="2 3">
    <name type="scientific">Pristionchus mayeri</name>
    <dbReference type="NCBI Taxonomy" id="1317129"/>
    <lineage>
        <taxon>Eukaryota</taxon>
        <taxon>Metazoa</taxon>
        <taxon>Ecdysozoa</taxon>
        <taxon>Nematoda</taxon>
        <taxon>Chromadorea</taxon>
        <taxon>Rhabditida</taxon>
        <taxon>Rhabditina</taxon>
        <taxon>Diplogasteromorpha</taxon>
        <taxon>Diplogasteroidea</taxon>
        <taxon>Neodiplogasteridae</taxon>
        <taxon>Pristionchus</taxon>
    </lineage>
</organism>
<keyword evidence="1" id="KW-0812">Transmembrane</keyword>
<gene>
    <name evidence="2" type="ORF">PMAYCL1PPCAC_15144</name>
</gene>
<sequence length="106" mass="11705">LYSSLYPAHFEKHSSKGLAAALSVFMILITSFTTMTGLSNGFALFGEFPVVILEERISENVSNFEELAKFGIISNIGLLFVFAGDIYLNFIRKLPVENSSLSVAYQ</sequence>
<evidence type="ECO:0000256" key="1">
    <source>
        <dbReference type="SAM" id="Phobius"/>
    </source>
</evidence>
<evidence type="ECO:0008006" key="4">
    <source>
        <dbReference type="Google" id="ProtNLM"/>
    </source>
</evidence>
<feature type="non-terminal residue" evidence="2">
    <location>
        <position position="106"/>
    </location>
</feature>